<sequence>MSWWVQTWYQQLRDFQNLRTWSQTNFTTHLLMKWAYIKPARTPIYRVLRGKIVFCGYRYVWDSPNLAEQIETGDTINHTFHLTEIDPSQYVWYYTFSPIGPYGLEVQGPLMVSPPMIARLWATQAYIGTRQKGVFHSYDFTGPGGPQPTWKPYNSGLDSLKVWQLQADPLSVAFMQYAITGEIDNRTIYRR</sequence>
<reference evidence="1" key="1">
    <citation type="journal article" date="2014" name="Front. Microbiol.">
        <title>High frequency of phylogenetically diverse reductive dehalogenase-homologous genes in deep subseafloor sedimentary metagenomes.</title>
        <authorList>
            <person name="Kawai M."/>
            <person name="Futagami T."/>
            <person name="Toyoda A."/>
            <person name="Takaki Y."/>
            <person name="Nishi S."/>
            <person name="Hori S."/>
            <person name="Arai W."/>
            <person name="Tsubouchi T."/>
            <person name="Morono Y."/>
            <person name="Uchiyama I."/>
            <person name="Ito T."/>
            <person name="Fujiyama A."/>
            <person name="Inagaki F."/>
            <person name="Takami H."/>
        </authorList>
    </citation>
    <scope>NUCLEOTIDE SEQUENCE</scope>
    <source>
        <strain evidence="1">Expedition CK06-06</strain>
    </source>
</reference>
<dbReference type="AlphaFoldDB" id="X1H5V6"/>
<proteinExistence type="predicted"/>
<comment type="caution">
    <text evidence="1">The sequence shown here is derived from an EMBL/GenBank/DDBJ whole genome shotgun (WGS) entry which is preliminary data.</text>
</comment>
<evidence type="ECO:0000313" key="1">
    <source>
        <dbReference type="EMBL" id="GAH65536.1"/>
    </source>
</evidence>
<feature type="non-terminal residue" evidence="1">
    <location>
        <position position="191"/>
    </location>
</feature>
<protein>
    <submittedName>
        <fullName evidence="1">Uncharacterized protein</fullName>
    </submittedName>
</protein>
<gene>
    <name evidence="1" type="ORF">S03H2_42824</name>
</gene>
<name>X1H5V6_9ZZZZ</name>
<dbReference type="EMBL" id="BARU01026681">
    <property type="protein sequence ID" value="GAH65536.1"/>
    <property type="molecule type" value="Genomic_DNA"/>
</dbReference>
<accession>X1H5V6</accession>
<organism evidence="1">
    <name type="scientific">marine sediment metagenome</name>
    <dbReference type="NCBI Taxonomy" id="412755"/>
    <lineage>
        <taxon>unclassified sequences</taxon>
        <taxon>metagenomes</taxon>
        <taxon>ecological metagenomes</taxon>
    </lineage>
</organism>